<dbReference type="Pfam" id="PF02254">
    <property type="entry name" value="TrkA_N"/>
    <property type="match status" value="1"/>
</dbReference>
<evidence type="ECO:0000313" key="3">
    <source>
        <dbReference type="Proteomes" id="UP001407405"/>
    </source>
</evidence>
<dbReference type="InterPro" id="IPR003148">
    <property type="entry name" value="RCK_N"/>
</dbReference>
<evidence type="ECO:0000259" key="1">
    <source>
        <dbReference type="Pfam" id="PF02254"/>
    </source>
</evidence>
<feature type="domain" description="RCK N-terminal" evidence="1">
    <location>
        <begin position="83"/>
        <end position="133"/>
    </location>
</feature>
<accession>A0ABU9VU56</accession>
<dbReference type="InterPro" id="IPR036291">
    <property type="entry name" value="NAD(P)-bd_dom_sf"/>
</dbReference>
<dbReference type="EMBL" id="JBCITM010000008">
    <property type="protein sequence ID" value="MEN1760685.1"/>
    <property type="molecule type" value="Genomic_DNA"/>
</dbReference>
<dbReference type="Proteomes" id="UP001407405">
    <property type="component" value="Unassembled WGS sequence"/>
</dbReference>
<evidence type="ECO:0000313" key="2">
    <source>
        <dbReference type="EMBL" id="MEN1760685.1"/>
    </source>
</evidence>
<sequence length="148" mass="16640">MQIFLGLAAVGFVLLGYHVMARLDIFFDQTGFSLDLKMPSVSMALIYLGNQPMLELESALQKEEIPYRMVTEPQIPEDLKPVAILALSENDLNNLLLCTTARHQFPAVFTIARCNDSLYRHLFQQGGVDKVLMEPLSTEALLHHLNIP</sequence>
<name>A0ABU9VU56_9CLOT</name>
<keyword evidence="3" id="KW-1185">Reference proteome</keyword>
<comment type="caution">
    <text evidence="2">The sequence shown here is derived from an EMBL/GenBank/DDBJ whole genome shotgun (WGS) entry which is preliminary data.</text>
</comment>
<protein>
    <submittedName>
        <fullName evidence="2">NAD-binding protein</fullName>
    </submittedName>
</protein>
<organism evidence="2 3">
    <name type="scientific">Anoxynatronum sibiricum</name>
    <dbReference type="NCBI Taxonomy" id="210623"/>
    <lineage>
        <taxon>Bacteria</taxon>
        <taxon>Bacillati</taxon>
        <taxon>Bacillota</taxon>
        <taxon>Clostridia</taxon>
        <taxon>Eubacteriales</taxon>
        <taxon>Clostridiaceae</taxon>
        <taxon>Anoxynatronum</taxon>
    </lineage>
</organism>
<proteinExistence type="predicted"/>
<gene>
    <name evidence="2" type="ORF">AAIG11_09385</name>
</gene>
<dbReference type="SUPFAM" id="SSF51735">
    <property type="entry name" value="NAD(P)-binding Rossmann-fold domains"/>
    <property type="match status" value="1"/>
</dbReference>
<dbReference type="Gene3D" id="3.40.50.720">
    <property type="entry name" value="NAD(P)-binding Rossmann-like Domain"/>
    <property type="match status" value="1"/>
</dbReference>
<dbReference type="RefSeq" id="WP_343186006.1">
    <property type="nucleotide sequence ID" value="NZ_JBCITM010000008.1"/>
</dbReference>
<reference evidence="2 3" key="1">
    <citation type="submission" date="2024-04" db="EMBL/GenBank/DDBJ databases">
        <title>Genome sequencing and metabolic network reconstruction of aminoacids and betaine degradation by Anoxynatronum sibiricum.</title>
        <authorList>
            <person name="Detkova E.N."/>
            <person name="Boltjanskaja Y.V."/>
            <person name="Mardanov A.V."/>
            <person name="Kevbrin V."/>
        </authorList>
    </citation>
    <scope>NUCLEOTIDE SEQUENCE [LARGE SCALE GENOMIC DNA]</scope>
    <source>
        <strain evidence="2 3">Z-7981</strain>
    </source>
</reference>